<feature type="region of interest" description="Disordered" evidence="1">
    <location>
        <begin position="320"/>
        <end position="342"/>
    </location>
</feature>
<dbReference type="EMBL" id="JAFJZO010000031">
    <property type="protein sequence ID" value="KAG5497718.1"/>
    <property type="molecule type" value="Genomic_DNA"/>
</dbReference>
<reference evidence="2 3" key="1">
    <citation type="submission" date="2021-02" db="EMBL/GenBank/DDBJ databases">
        <title>Porcisia hertigi Genome sequencing and assembly.</title>
        <authorList>
            <person name="Almutairi H."/>
            <person name="Gatherer D."/>
        </authorList>
    </citation>
    <scope>NUCLEOTIDE SEQUENCE [LARGE SCALE GENOMIC DNA]</scope>
    <source>
        <strain evidence="2 3">C119</strain>
    </source>
</reference>
<feature type="compositionally biased region" description="Polar residues" evidence="1">
    <location>
        <begin position="67"/>
        <end position="80"/>
    </location>
</feature>
<gene>
    <name evidence="2" type="ORF">JKF63_03984</name>
</gene>
<dbReference type="GeneID" id="94290057"/>
<feature type="region of interest" description="Disordered" evidence="1">
    <location>
        <begin position="356"/>
        <end position="396"/>
    </location>
</feature>
<organism evidence="2 3">
    <name type="scientific">Porcisia hertigi</name>
    <dbReference type="NCBI Taxonomy" id="2761500"/>
    <lineage>
        <taxon>Eukaryota</taxon>
        <taxon>Discoba</taxon>
        <taxon>Euglenozoa</taxon>
        <taxon>Kinetoplastea</taxon>
        <taxon>Metakinetoplastina</taxon>
        <taxon>Trypanosomatida</taxon>
        <taxon>Trypanosomatidae</taxon>
        <taxon>Leishmaniinae</taxon>
        <taxon>Porcisia</taxon>
    </lineage>
</organism>
<accession>A0A836ICD9</accession>
<dbReference type="AlphaFoldDB" id="A0A836ICD9"/>
<dbReference type="OrthoDB" id="272695at2759"/>
<feature type="compositionally biased region" description="Polar residues" evidence="1">
    <location>
        <begin position="361"/>
        <end position="386"/>
    </location>
</feature>
<dbReference type="Proteomes" id="UP000674318">
    <property type="component" value="Unassembled WGS sequence"/>
</dbReference>
<evidence type="ECO:0000313" key="3">
    <source>
        <dbReference type="Proteomes" id="UP000674318"/>
    </source>
</evidence>
<protein>
    <submittedName>
        <fullName evidence="2">Uncharacterized protein</fullName>
    </submittedName>
</protein>
<name>A0A836ICD9_9TRYP</name>
<feature type="compositionally biased region" description="Polar residues" evidence="1">
    <location>
        <begin position="107"/>
        <end position="117"/>
    </location>
</feature>
<feature type="region of interest" description="Disordered" evidence="1">
    <location>
        <begin position="62"/>
        <end position="121"/>
    </location>
</feature>
<dbReference type="KEGG" id="phet:94290057"/>
<sequence>MSAHPSHALRSTTPPLYYRRPEGMAPSYYTVPTREVQGLHIPSSSYPAAAMSTGAPAIVASEYPRPSASSHPSGDRNSVNRAPMTATAPPPPPSPRLSGYAMPSVVNPYSQGSSQLPATPHMLEPVNPASYLQQANVMGRWSYQQPQYPTLDPVAARIAAIDAEETALATEEMTLRAKLAELQAARKRQEEEQLYLSHGWAQMLEKEERYYTEPVIDLIPEIMAKEQQCAMLRDHLRLEEAQAQHAQAQLQGTEYILRDAENFEQERKRVQDAFQDVERRRQECVSRAERYFDVETKRIVEGNKAIRKLDSQLREMTQHGPLAQLQKENRHPPSSRRSASRAVTFAADKSIVLDLGRDESASSAEPLTVDNESGGMTNSYTSTHGTTPRDDGNSMYAPWEVAGDIAGTSVSFSLNDSKDSLMKRRKVELVSM</sequence>
<keyword evidence="3" id="KW-1185">Reference proteome</keyword>
<evidence type="ECO:0000256" key="1">
    <source>
        <dbReference type="SAM" id="MobiDB-lite"/>
    </source>
</evidence>
<comment type="caution">
    <text evidence="2">The sequence shown here is derived from an EMBL/GenBank/DDBJ whole genome shotgun (WGS) entry which is preliminary data.</text>
</comment>
<dbReference type="RefSeq" id="XP_067755186.1">
    <property type="nucleotide sequence ID" value="XM_067899980.1"/>
</dbReference>
<feature type="region of interest" description="Disordered" evidence="1">
    <location>
        <begin position="1"/>
        <end position="24"/>
    </location>
</feature>
<proteinExistence type="predicted"/>
<evidence type="ECO:0000313" key="2">
    <source>
        <dbReference type="EMBL" id="KAG5497718.1"/>
    </source>
</evidence>